<dbReference type="GO" id="GO:0030435">
    <property type="term" value="P:sporulation resulting in formation of a cellular spore"/>
    <property type="evidence" value="ECO:0007669"/>
    <property type="project" value="InterPro"/>
</dbReference>
<keyword evidence="3" id="KW-0449">Lipoprotein</keyword>
<evidence type="ECO:0000256" key="2">
    <source>
        <dbReference type="SAM" id="SignalP"/>
    </source>
</evidence>
<dbReference type="NCBIfam" id="TIGR02898">
    <property type="entry name" value="spore_YhcN_YlaJ"/>
    <property type="match status" value="1"/>
</dbReference>
<name>A0AB39HUZ4_9BACI</name>
<feature type="chain" id="PRO_5044264631" evidence="2">
    <location>
        <begin position="22"/>
        <end position="192"/>
    </location>
</feature>
<accession>A0AB39HUZ4</accession>
<dbReference type="Pfam" id="PF09580">
    <property type="entry name" value="Spore_YhcN_YlaJ"/>
    <property type="match status" value="1"/>
</dbReference>
<organism evidence="3">
    <name type="scientific">Ornithinibacillus sp. 4-3</name>
    <dbReference type="NCBI Taxonomy" id="3231488"/>
    <lineage>
        <taxon>Bacteria</taxon>
        <taxon>Bacillati</taxon>
        <taxon>Bacillota</taxon>
        <taxon>Bacilli</taxon>
        <taxon>Bacillales</taxon>
        <taxon>Bacillaceae</taxon>
        <taxon>Ornithinibacillus</taxon>
    </lineage>
</organism>
<sequence>MKLKYIIFCILIITLFTGCRADNEQQNSANEINQQQVRNNTERTTDTGVNNEVANHLSKIASDVPNVNRANSIVIGPYAVVAIDVDGDLDRGRVGTIKYSVSEALQHDPNGKEAIIIADADLPDRFKAMKQKIDEGYPIRGIMDELAAIIGRYMPDYPIKEAPPPEDRDMPEDIPNDDQEKLNQIRNEQIQE</sequence>
<feature type="region of interest" description="Disordered" evidence="1">
    <location>
        <begin position="157"/>
        <end position="192"/>
    </location>
</feature>
<reference evidence="3" key="1">
    <citation type="submission" date="2024-07" db="EMBL/GenBank/DDBJ databases">
        <title>Halotolerant mesophilic bacterium Ornithinibacillus sp. 4-3, sp. nov., isolated from soil.</title>
        <authorList>
            <person name="Sidarenka A.V."/>
            <person name="Guliayeva D.E."/>
            <person name="Leanovich S.I."/>
            <person name="Hileuskaya K.S."/>
            <person name="Akhremchuk A.E."/>
            <person name="Sikolenko M.A."/>
            <person name="Valentovich L.N."/>
        </authorList>
    </citation>
    <scope>NUCLEOTIDE SEQUENCE</scope>
    <source>
        <strain evidence="3">4-3</strain>
    </source>
</reference>
<dbReference type="InterPro" id="IPR019076">
    <property type="entry name" value="Spore_lipoprot_YhcN/YlaJ-like"/>
</dbReference>
<protein>
    <submittedName>
        <fullName evidence="3">YhcN/YlaJ family sporulation lipoprotein</fullName>
    </submittedName>
</protein>
<keyword evidence="2" id="KW-0732">Signal</keyword>
<feature type="signal peptide" evidence="2">
    <location>
        <begin position="1"/>
        <end position="21"/>
    </location>
</feature>
<dbReference type="InterPro" id="IPR014247">
    <property type="entry name" value="Spore_lipoprot_YhcN/YlaJ"/>
</dbReference>
<dbReference type="RefSeq" id="WP_368654694.1">
    <property type="nucleotide sequence ID" value="NZ_CP162599.1"/>
</dbReference>
<proteinExistence type="predicted"/>
<dbReference type="EMBL" id="CP162599">
    <property type="protein sequence ID" value="XDK34016.1"/>
    <property type="molecule type" value="Genomic_DNA"/>
</dbReference>
<gene>
    <name evidence="3" type="ORF">AB4Y30_06600</name>
</gene>
<evidence type="ECO:0000256" key="1">
    <source>
        <dbReference type="SAM" id="MobiDB-lite"/>
    </source>
</evidence>
<dbReference type="PROSITE" id="PS51257">
    <property type="entry name" value="PROKAR_LIPOPROTEIN"/>
    <property type="match status" value="1"/>
</dbReference>
<dbReference type="AlphaFoldDB" id="A0AB39HUZ4"/>
<evidence type="ECO:0000313" key="3">
    <source>
        <dbReference type="EMBL" id="XDK34016.1"/>
    </source>
</evidence>